<dbReference type="InterPro" id="IPR010653">
    <property type="entry name" value="NlpB/DapX"/>
</dbReference>
<dbReference type="OrthoDB" id="5686855at2"/>
<dbReference type="Proteomes" id="UP000278542">
    <property type="component" value="Unassembled WGS sequence"/>
</dbReference>
<dbReference type="Pfam" id="PF06804">
    <property type="entry name" value="Lipoprotein_18"/>
    <property type="match status" value="1"/>
</dbReference>
<sequence length="209" mass="23389">MFKQTLIVASLLSLLVAGCSSDQRYKREVDGNDEYLKATELKPLIVPKTLTVPAASNEYYIFPVTTKGEVGKAVDIRPPSLPLPTIADSYVTYQSGMIKFDSPSYANFWSQIPAILSTNNISAERNDSSVIKTGTRFVYRTDDPQPVEASYLLQRKLASGREYITLELVSLQRMGQDIPSAIERQYYTNEFFNLLMRSAVVPSQNQAVN</sequence>
<keyword evidence="2" id="KW-1185">Reference proteome</keyword>
<organism evidence="1 2">
    <name type="scientific">Orbus hercynius</name>
    <dbReference type="NCBI Taxonomy" id="593135"/>
    <lineage>
        <taxon>Bacteria</taxon>
        <taxon>Pseudomonadati</taxon>
        <taxon>Pseudomonadota</taxon>
        <taxon>Gammaproteobacteria</taxon>
        <taxon>Orbales</taxon>
        <taxon>Orbaceae</taxon>
        <taxon>Orbus</taxon>
    </lineage>
</organism>
<name>A0A495RKF3_9GAMM</name>
<protein>
    <submittedName>
        <fullName evidence="1">Outer membrane protein assembly factor BamC</fullName>
    </submittedName>
</protein>
<gene>
    <name evidence="1" type="ORF">DES39_1023</name>
</gene>
<accession>A0A495RKF3</accession>
<evidence type="ECO:0000313" key="1">
    <source>
        <dbReference type="EMBL" id="RKS87780.1"/>
    </source>
</evidence>
<proteinExistence type="predicted"/>
<dbReference type="EMBL" id="RBWY01000001">
    <property type="protein sequence ID" value="RKS87780.1"/>
    <property type="molecule type" value="Genomic_DNA"/>
</dbReference>
<dbReference type="Gene3D" id="3.30.530.50">
    <property type="match status" value="1"/>
</dbReference>
<dbReference type="PROSITE" id="PS51257">
    <property type="entry name" value="PROKAR_LIPOPROTEIN"/>
    <property type="match status" value="1"/>
</dbReference>
<reference evidence="1 2" key="1">
    <citation type="submission" date="2018-10" db="EMBL/GenBank/DDBJ databases">
        <title>Genomic Encyclopedia of Type Strains, Phase IV (KMG-IV): sequencing the most valuable type-strain genomes for metagenomic binning, comparative biology and taxonomic classification.</title>
        <authorList>
            <person name="Goeker M."/>
        </authorList>
    </citation>
    <scope>NUCLEOTIDE SEQUENCE [LARGE SCALE GENOMIC DNA]</scope>
    <source>
        <strain evidence="1 2">DSM 22228</strain>
    </source>
</reference>
<evidence type="ECO:0000313" key="2">
    <source>
        <dbReference type="Proteomes" id="UP000278542"/>
    </source>
</evidence>
<dbReference type="AlphaFoldDB" id="A0A495RKF3"/>
<dbReference type="RefSeq" id="WP_121144650.1">
    <property type="nucleotide sequence ID" value="NZ_RBWY01000001.1"/>
</dbReference>
<comment type="caution">
    <text evidence="1">The sequence shown here is derived from an EMBL/GenBank/DDBJ whole genome shotgun (WGS) entry which is preliminary data.</text>
</comment>